<sequence length="73" mass="7947">MDEVRAKLDVVHEIIRKQVCSAEGEVADTEGEENVNYIGGTGFQKFGNQGGNRNFFGNGQRSACSAVPEATRR</sequence>
<proteinExistence type="predicted"/>
<comment type="caution">
    <text evidence="1">The sequence shown here is derived from an EMBL/GenBank/DDBJ whole genome shotgun (WGS) entry which is preliminary data.</text>
</comment>
<protein>
    <submittedName>
        <fullName evidence="1">Uncharacterized protein</fullName>
    </submittedName>
</protein>
<organism evidence="1 2">
    <name type="scientific">Brassica cretica</name>
    <name type="common">Mustard</name>
    <dbReference type="NCBI Taxonomy" id="69181"/>
    <lineage>
        <taxon>Eukaryota</taxon>
        <taxon>Viridiplantae</taxon>
        <taxon>Streptophyta</taxon>
        <taxon>Embryophyta</taxon>
        <taxon>Tracheophyta</taxon>
        <taxon>Spermatophyta</taxon>
        <taxon>Magnoliopsida</taxon>
        <taxon>eudicotyledons</taxon>
        <taxon>Gunneridae</taxon>
        <taxon>Pentapetalae</taxon>
        <taxon>rosids</taxon>
        <taxon>malvids</taxon>
        <taxon>Brassicales</taxon>
        <taxon>Brassicaceae</taxon>
        <taxon>Brassiceae</taxon>
        <taxon>Brassica</taxon>
    </lineage>
</organism>
<name>A0A8S9HL97_BRACR</name>
<dbReference type="EMBL" id="QGKW02001940">
    <property type="protein sequence ID" value="KAF2560021.1"/>
    <property type="molecule type" value="Genomic_DNA"/>
</dbReference>
<reference evidence="1" key="1">
    <citation type="submission" date="2019-12" db="EMBL/GenBank/DDBJ databases">
        <title>Genome sequencing and annotation of Brassica cretica.</title>
        <authorList>
            <person name="Studholme D.J."/>
            <person name="Sarris P.F."/>
        </authorList>
    </citation>
    <scope>NUCLEOTIDE SEQUENCE</scope>
    <source>
        <strain evidence="1">PFS-001/15</strain>
        <tissue evidence="1">Leaf</tissue>
    </source>
</reference>
<dbReference type="Proteomes" id="UP000712281">
    <property type="component" value="Unassembled WGS sequence"/>
</dbReference>
<evidence type="ECO:0000313" key="2">
    <source>
        <dbReference type="Proteomes" id="UP000712281"/>
    </source>
</evidence>
<accession>A0A8S9HL97</accession>
<evidence type="ECO:0000313" key="1">
    <source>
        <dbReference type="EMBL" id="KAF2560021.1"/>
    </source>
</evidence>
<gene>
    <name evidence="1" type="ORF">F2Q68_00015432</name>
</gene>
<dbReference type="AlphaFoldDB" id="A0A8S9HL97"/>